<feature type="chain" id="PRO_5003290933" evidence="1">
    <location>
        <begin position="23"/>
        <end position="547"/>
    </location>
</feature>
<dbReference type="OrthoDB" id="10266347at2759"/>
<reference evidence="2" key="1">
    <citation type="submission" date="2009-08" db="EMBL/GenBank/DDBJ databases">
        <title>Annotation of Salpingoeca rosetta.</title>
        <authorList>
            <consortium name="The Broad Institute Genome Sequencing Platform"/>
            <person name="Russ C."/>
            <person name="Cuomo C."/>
            <person name="Burger G."/>
            <person name="Gray M.W."/>
            <person name="Holland P.W.H."/>
            <person name="King N."/>
            <person name="Lang F.B.F."/>
            <person name="Roger A.J."/>
            <person name="Ruiz-Trillo I."/>
            <person name="Young S.K."/>
            <person name="Zeng Q."/>
            <person name="Gargeya S."/>
            <person name="Alvarado L."/>
            <person name="Berlin A."/>
            <person name="Chapman S.B."/>
            <person name="Chen Z."/>
            <person name="Freedman E."/>
            <person name="Gellesch M."/>
            <person name="Goldberg J."/>
            <person name="Griggs A."/>
            <person name="Gujja S."/>
            <person name="Heilman E."/>
            <person name="Heiman D."/>
            <person name="Howarth C."/>
            <person name="Mehta T."/>
            <person name="Neiman D."/>
            <person name="Pearson M."/>
            <person name="Roberts A."/>
            <person name="Saif S."/>
            <person name="Shea T."/>
            <person name="Shenoy N."/>
            <person name="Sisk P."/>
            <person name="Stolte C."/>
            <person name="Sykes S."/>
            <person name="White J."/>
            <person name="Yandava C."/>
            <person name="Haas B."/>
            <person name="Nusbaum C."/>
            <person name="Birren B."/>
        </authorList>
    </citation>
    <scope>NUCLEOTIDE SEQUENCE [LARGE SCALE GENOMIC DNA]</scope>
    <source>
        <strain evidence="2">ATCC 50818</strain>
    </source>
</reference>
<dbReference type="InParanoid" id="F2URW5"/>
<keyword evidence="1" id="KW-0732">Signal</keyword>
<evidence type="ECO:0000313" key="2">
    <source>
        <dbReference type="EMBL" id="EGD80370.1"/>
    </source>
</evidence>
<dbReference type="EMBL" id="GL832992">
    <property type="protein sequence ID" value="EGD80370.1"/>
    <property type="molecule type" value="Genomic_DNA"/>
</dbReference>
<dbReference type="Proteomes" id="UP000007799">
    <property type="component" value="Unassembled WGS sequence"/>
</dbReference>
<name>F2URW5_SALR5</name>
<evidence type="ECO:0000256" key="1">
    <source>
        <dbReference type="SAM" id="SignalP"/>
    </source>
</evidence>
<protein>
    <submittedName>
        <fullName evidence="2">Uncharacterized protein</fullName>
    </submittedName>
</protein>
<dbReference type="KEGG" id="sre:PTSG_10625"/>
<proteinExistence type="predicted"/>
<sequence length="547" mass="60161">MGGKMLVLVLLVVAALALAVHAHPLRKDASSSDDWECDPLVPGVCAFPFPNNFFRDSATGKLNITTRAIPMTHLNQSIDPQIGGWTDLDGFSPIPMIMAQFPDLDMSSLPRWWNVERSMSSDSPTVLINADNGQRIPHWCELDHSSDQQRPQGYDRALILWPAERLNNSATYVVGFRNLNTTRGDRIAASPAFASLRDGSSSLIPSVNTRRQRYNSAIFPALAQQGFRRSSLVLAWEFTVMSTHTITNRLVTIRDDAFKRTQDGISFSIEHVEEKPRAGVARQLRGVMKVPWYLNQEAPGMSVRMAVKDGDPNTPVYNGEGAVQFLVIVPESLANNGTRGAIMQYGHGLFGSMSELETGYLDDEANRYGYVLAATNWLGMCYEDEVPVASIIAEDLSNFPAVPDRSHQGYLHHITRDPLPNTPAHTVIGHYGLGDAQVTWLGMLTIGRSVGAHMYKSNVREANETLYGFDFISDDTTLSTPGQNLVQGWDFGAPPVPPVNIPAAKSTDAHEKPRRTMTAQEQTHRFLTQGVIYNACNGPCHGDGGGL</sequence>
<feature type="signal peptide" evidence="1">
    <location>
        <begin position="1"/>
        <end position="22"/>
    </location>
</feature>
<dbReference type="eggNOG" id="ENOG502RDTX">
    <property type="taxonomic scope" value="Eukaryota"/>
</dbReference>
<evidence type="ECO:0000313" key="3">
    <source>
        <dbReference type="Proteomes" id="UP000007799"/>
    </source>
</evidence>
<dbReference type="AlphaFoldDB" id="F2URW5"/>
<keyword evidence="3" id="KW-1185">Reference proteome</keyword>
<organism evidence="3">
    <name type="scientific">Salpingoeca rosetta (strain ATCC 50818 / BSB-021)</name>
    <dbReference type="NCBI Taxonomy" id="946362"/>
    <lineage>
        <taxon>Eukaryota</taxon>
        <taxon>Choanoflagellata</taxon>
        <taxon>Craspedida</taxon>
        <taxon>Salpingoecidae</taxon>
        <taxon>Salpingoeca</taxon>
    </lineage>
</organism>
<dbReference type="GeneID" id="16068686"/>
<dbReference type="RefSeq" id="XP_004988160.1">
    <property type="nucleotide sequence ID" value="XM_004988103.1"/>
</dbReference>
<accession>F2URW5</accession>
<gene>
    <name evidence="2" type="ORF">PTSG_10625</name>
</gene>